<reference evidence="1 2" key="1">
    <citation type="submission" date="2019-07" db="EMBL/GenBank/DDBJ databases">
        <authorList>
            <person name="Kim J."/>
        </authorList>
    </citation>
    <scope>NUCLEOTIDE SEQUENCE [LARGE SCALE GENOMIC DNA]</scope>
    <source>
        <strain evidence="1 2">JC52</strain>
    </source>
</reference>
<protein>
    <submittedName>
        <fullName evidence="1">DUF2508 family protein</fullName>
    </submittedName>
</protein>
<organism evidence="1 2">
    <name type="scientific">Paenibacillus cremeus</name>
    <dbReference type="NCBI Taxonomy" id="2163881"/>
    <lineage>
        <taxon>Bacteria</taxon>
        <taxon>Bacillati</taxon>
        <taxon>Bacillota</taxon>
        <taxon>Bacilli</taxon>
        <taxon>Bacillales</taxon>
        <taxon>Paenibacillaceae</taxon>
        <taxon>Paenibacillus</taxon>
    </lineage>
</organism>
<sequence length="96" mass="11567">MGMSSWFRFWNRKKQATEQALQNDRYMLVQEIRKAHLEWEIAQRRFDYVTEKEQIDYSIYALEAAEKRFEMLLRQAKNAKITAREVAVSREMEGSS</sequence>
<dbReference type="InterPro" id="IPR019644">
    <property type="entry name" value="DUF2508"/>
</dbReference>
<accession>A0A559KFE8</accession>
<proteinExistence type="predicted"/>
<comment type="caution">
    <text evidence="1">The sequence shown here is derived from an EMBL/GenBank/DDBJ whole genome shotgun (WGS) entry which is preliminary data.</text>
</comment>
<dbReference type="OrthoDB" id="2649829at2"/>
<name>A0A559KFE8_9BACL</name>
<keyword evidence="2" id="KW-1185">Reference proteome</keyword>
<dbReference type="Pfam" id="PF10704">
    <property type="entry name" value="DUF2508"/>
    <property type="match status" value="1"/>
</dbReference>
<dbReference type="EMBL" id="VNJI01000006">
    <property type="protein sequence ID" value="TVY10850.1"/>
    <property type="molecule type" value="Genomic_DNA"/>
</dbReference>
<evidence type="ECO:0000313" key="2">
    <source>
        <dbReference type="Proteomes" id="UP000317036"/>
    </source>
</evidence>
<dbReference type="Proteomes" id="UP000317036">
    <property type="component" value="Unassembled WGS sequence"/>
</dbReference>
<gene>
    <name evidence="1" type="ORF">FPZ49_07080</name>
</gene>
<dbReference type="AlphaFoldDB" id="A0A559KFE8"/>
<evidence type="ECO:0000313" key="1">
    <source>
        <dbReference type="EMBL" id="TVY10850.1"/>
    </source>
</evidence>